<evidence type="ECO:0000313" key="2">
    <source>
        <dbReference type="EMBL" id="GIL65168.1"/>
    </source>
</evidence>
<feature type="region of interest" description="Disordered" evidence="1">
    <location>
        <begin position="1"/>
        <end position="25"/>
    </location>
</feature>
<protein>
    <submittedName>
        <fullName evidence="2">Uncharacterized protein</fullName>
    </submittedName>
</protein>
<dbReference type="EMBL" id="BNCO01000073">
    <property type="protein sequence ID" value="GIL65168.1"/>
    <property type="molecule type" value="Genomic_DNA"/>
</dbReference>
<sequence>MCLSGRTNPRPPHPPQPSSHRPFPPSKHLYLNLLRNRRICLRNANMSPAGDALSFQAVFLGALMTAGWQDLDRLPLAFKSTVQGQTYRHIVLAVFHAPSRTWGALGLSRRPELMDKDLEYDSLADLVSEYKSSYERWWHTLVR</sequence>
<name>A0A8J4FBM9_9CHLO</name>
<comment type="caution">
    <text evidence="2">The sequence shown here is derived from an EMBL/GenBank/DDBJ whole genome shotgun (WGS) entry which is preliminary data.</text>
</comment>
<evidence type="ECO:0000256" key="1">
    <source>
        <dbReference type="SAM" id="MobiDB-lite"/>
    </source>
</evidence>
<dbReference type="Pfam" id="PF14822">
    <property type="entry name" value="Vasohibin"/>
    <property type="match status" value="1"/>
</dbReference>
<feature type="compositionally biased region" description="Pro residues" evidence="1">
    <location>
        <begin position="9"/>
        <end position="25"/>
    </location>
</feature>
<dbReference type="PANTHER" id="PTHR15750:SF2">
    <property type="entry name" value="VASOHIBIN"/>
    <property type="match status" value="1"/>
</dbReference>
<gene>
    <name evidence="2" type="ORF">Vafri_18964</name>
</gene>
<proteinExistence type="predicted"/>
<reference evidence="2" key="1">
    <citation type="journal article" date="2021" name="Proc. Natl. Acad. Sci. U.S.A.">
        <title>Three genomes in the algal genus Volvox reveal the fate of a haploid sex-determining region after a transition to homothallism.</title>
        <authorList>
            <person name="Yamamoto K."/>
            <person name="Hamaji T."/>
            <person name="Kawai-Toyooka H."/>
            <person name="Matsuzaki R."/>
            <person name="Takahashi F."/>
            <person name="Nishimura Y."/>
            <person name="Kawachi M."/>
            <person name="Noguchi H."/>
            <person name="Minakuchi Y."/>
            <person name="Umen J.G."/>
            <person name="Toyoda A."/>
            <person name="Nozaki H."/>
        </authorList>
    </citation>
    <scope>NUCLEOTIDE SEQUENCE</scope>
    <source>
        <strain evidence="2">NIES-3780</strain>
    </source>
</reference>
<keyword evidence="3" id="KW-1185">Reference proteome</keyword>
<evidence type="ECO:0000313" key="3">
    <source>
        <dbReference type="Proteomes" id="UP000747399"/>
    </source>
</evidence>
<dbReference type="PANTHER" id="PTHR15750">
    <property type="entry name" value="VASOHIBIN-1-LIKE ISOFORM X2"/>
    <property type="match status" value="1"/>
</dbReference>
<organism evidence="2 3">
    <name type="scientific">Volvox africanus</name>
    <dbReference type="NCBI Taxonomy" id="51714"/>
    <lineage>
        <taxon>Eukaryota</taxon>
        <taxon>Viridiplantae</taxon>
        <taxon>Chlorophyta</taxon>
        <taxon>core chlorophytes</taxon>
        <taxon>Chlorophyceae</taxon>
        <taxon>CS clade</taxon>
        <taxon>Chlamydomonadales</taxon>
        <taxon>Volvocaceae</taxon>
        <taxon>Volvox</taxon>
    </lineage>
</organism>
<dbReference type="InterPro" id="IPR028131">
    <property type="entry name" value="VASH1"/>
</dbReference>
<dbReference type="AlphaFoldDB" id="A0A8J4FBM9"/>
<dbReference type="Proteomes" id="UP000747399">
    <property type="component" value="Unassembled WGS sequence"/>
</dbReference>
<feature type="non-terminal residue" evidence="2">
    <location>
        <position position="1"/>
    </location>
</feature>
<accession>A0A8J4FBM9</accession>
<dbReference type="GO" id="GO:0005737">
    <property type="term" value="C:cytoplasm"/>
    <property type="evidence" value="ECO:0007669"/>
    <property type="project" value="InterPro"/>
</dbReference>